<dbReference type="EMBL" id="SDWJ01000002">
    <property type="protein sequence ID" value="MVZ98116.1"/>
    <property type="molecule type" value="Genomic_DNA"/>
</dbReference>
<proteinExistence type="predicted"/>
<dbReference type="AlphaFoldDB" id="A0A6I4M1J2"/>
<dbReference type="RefSeq" id="WP_160354069.1">
    <property type="nucleotide sequence ID" value="NZ_SDWJ01000002.1"/>
</dbReference>
<dbReference type="Proteomes" id="UP000471147">
    <property type="component" value="Unassembled WGS sequence"/>
</dbReference>
<sequence>MLHEQVRPGGGQPPPAFRLTQAGDRICPTAYQRWSGACSGSFGAERIVFDGKTGPLNFAVDDDDRLGLHVETIGRLGSMGAVRR</sequence>
<evidence type="ECO:0000313" key="1">
    <source>
        <dbReference type="EMBL" id="MVZ98116.1"/>
    </source>
</evidence>
<comment type="caution">
    <text evidence="1">The sequence shown here is derived from an EMBL/GenBank/DDBJ whole genome shotgun (WGS) entry which is preliminary data.</text>
</comment>
<protein>
    <submittedName>
        <fullName evidence="1">Uncharacterized protein</fullName>
    </submittedName>
</protein>
<name>A0A6I4M1J2_9SPHN</name>
<accession>A0A6I4M1J2</accession>
<evidence type="ECO:0000313" key="2">
    <source>
        <dbReference type="Proteomes" id="UP000471147"/>
    </source>
</evidence>
<reference evidence="1 2" key="1">
    <citation type="submission" date="2019-01" db="EMBL/GenBank/DDBJ databases">
        <title>Sphingorhabdus lacus sp.nov., isolated from an oligotrophic freshwater lake.</title>
        <authorList>
            <person name="Park M."/>
        </authorList>
    </citation>
    <scope>NUCLEOTIDE SEQUENCE [LARGE SCALE GENOMIC DNA]</scope>
    <source>
        <strain evidence="1 2">IMCC26285</strain>
    </source>
</reference>
<keyword evidence="2" id="KW-1185">Reference proteome</keyword>
<dbReference type="OrthoDB" id="7193356at2"/>
<gene>
    <name evidence="1" type="ORF">EUU23_10470</name>
</gene>
<organism evidence="1 2">
    <name type="scientific">Sphingorhabdus profundilacus</name>
    <dbReference type="NCBI Taxonomy" id="2509718"/>
    <lineage>
        <taxon>Bacteria</taxon>
        <taxon>Pseudomonadati</taxon>
        <taxon>Pseudomonadota</taxon>
        <taxon>Alphaproteobacteria</taxon>
        <taxon>Sphingomonadales</taxon>
        <taxon>Sphingomonadaceae</taxon>
        <taxon>Sphingorhabdus</taxon>
    </lineage>
</organism>